<comment type="pathway">
    <text evidence="17">Glycan biosynthesis.</text>
</comment>
<evidence type="ECO:0000256" key="19">
    <source>
        <dbReference type="PIRSR" id="PIRSR618044-2"/>
    </source>
</evidence>
<dbReference type="EC" id="3.4.16.4" evidence="5"/>
<evidence type="ECO:0000256" key="3">
    <source>
        <dbReference type="ARBA" id="ARBA00004752"/>
    </source>
</evidence>
<evidence type="ECO:0000256" key="15">
    <source>
        <dbReference type="ARBA" id="ARBA00023316"/>
    </source>
</evidence>
<dbReference type="InterPro" id="IPR015956">
    <property type="entry name" value="Peniciliin-bd_prot_C_sf"/>
</dbReference>
<keyword evidence="8 22" id="KW-0121">Carboxypeptidase</keyword>
<evidence type="ECO:0000256" key="9">
    <source>
        <dbReference type="ARBA" id="ARBA00022670"/>
    </source>
</evidence>
<dbReference type="Gene3D" id="3.40.710.10">
    <property type="entry name" value="DD-peptidase/beta-lactamase superfamily"/>
    <property type="match status" value="1"/>
</dbReference>
<evidence type="ECO:0000256" key="17">
    <source>
        <dbReference type="ARBA" id="ARBA00060592"/>
    </source>
</evidence>
<dbReference type="InterPro" id="IPR018044">
    <property type="entry name" value="Peptidase_S11"/>
</dbReference>
<dbReference type="PRINTS" id="PR00725">
    <property type="entry name" value="DADACBPTASE1"/>
</dbReference>
<dbReference type="SMART" id="SM00936">
    <property type="entry name" value="PBP5_C"/>
    <property type="match status" value="1"/>
</dbReference>
<name>A0A220VF21_9GAMM</name>
<comment type="similarity">
    <text evidence="4 20">Belongs to the peptidase S11 family.</text>
</comment>
<dbReference type="InterPro" id="IPR012907">
    <property type="entry name" value="Peptidase_S11_C"/>
</dbReference>
<comment type="catalytic activity">
    <reaction evidence="16">
        <text>Preferential cleavage: (Ac)2-L-Lys-D-Ala-|-D-Ala. Also transpeptidation of peptidyl-alanyl moieties that are N-acyl substituents of D-alanine.</text>
        <dbReference type="EC" id="3.4.16.4"/>
    </reaction>
</comment>
<evidence type="ECO:0000256" key="11">
    <source>
        <dbReference type="ARBA" id="ARBA00022801"/>
    </source>
</evidence>
<evidence type="ECO:0000256" key="6">
    <source>
        <dbReference type="ARBA" id="ARBA00022475"/>
    </source>
</evidence>
<dbReference type="FunFam" id="3.40.710.10:FF:000001">
    <property type="entry name" value="D-alanyl-D-alanine serine-type carboxypeptidase"/>
    <property type="match status" value="1"/>
</dbReference>
<evidence type="ECO:0000256" key="5">
    <source>
        <dbReference type="ARBA" id="ARBA00012448"/>
    </source>
</evidence>
<dbReference type="SUPFAM" id="SSF56601">
    <property type="entry name" value="beta-lactamase/transpeptidase-like"/>
    <property type="match status" value="1"/>
</dbReference>
<evidence type="ECO:0000256" key="7">
    <source>
        <dbReference type="ARBA" id="ARBA00022519"/>
    </source>
</evidence>
<dbReference type="InterPro" id="IPR037167">
    <property type="entry name" value="Peptidase_S11_C_sf"/>
</dbReference>
<keyword evidence="14" id="KW-0472">Membrane</keyword>
<feature type="binding site" evidence="19">
    <location>
        <position position="203"/>
    </location>
    <ligand>
        <name>substrate</name>
    </ligand>
</feature>
<feature type="active site" description="Proton acceptor" evidence="18">
    <location>
        <position position="40"/>
    </location>
</feature>
<evidence type="ECO:0000256" key="2">
    <source>
        <dbReference type="ARBA" id="ARBA00004417"/>
    </source>
</evidence>
<feature type="active site" description="Acyl-ester intermediate" evidence="18">
    <location>
        <position position="37"/>
    </location>
</feature>
<evidence type="ECO:0000256" key="10">
    <source>
        <dbReference type="ARBA" id="ARBA00022729"/>
    </source>
</evidence>
<evidence type="ECO:0000313" key="22">
    <source>
        <dbReference type="EMBL" id="ASK78826.1"/>
    </source>
</evidence>
<evidence type="ECO:0000256" key="12">
    <source>
        <dbReference type="ARBA" id="ARBA00022960"/>
    </source>
</evidence>
<evidence type="ECO:0000256" key="8">
    <source>
        <dbReference type="ARBA" id="ARBA00022645"/>
    </source>
</evidence>
<evidence type="ECO:0000256" key="4">
    <source>
        <dbReference type="ARBA" id="ARBA00007164"/>
    </source>
</evidence>
<evidence type="ECO:0000256" key="13">
    <source>
        <dbReference type="ARBA" id="ARBA00022984"/>
    </source>
</evidence>
<comment type="function">
    <text evidence="1">Removes C-terminal D-alanyl residues from sugar-peptide cell wall precursors.</text>
</comment>
<dbReference type="SUPFAM" id="SSF69189">
    <property type="entry name" value="Penicillin-binding protein associated domain"/>
    <property type="match status" value="1"/>
</dbReference>
<dbReference type="GO" id="GO:0006508">
    <property type="term" value="P:proteolysis"/>
    <property type="evidence" value="ECO:0007669"/>
    <property type="project" value="UniProtKB-KW"/>
</dbReference>
<organism evidence="22 23">
    <name type="scientific">Paraphotobacterium marinum</name>
    <dbReference type="NCBI Taxonomy" id="1755811"/>
    <lineage>
        <taxon>Bacteria</taxon>
        <taxon>Pseudomonadati</taxon>
        <taxon>Pseudomonadota</taxon>
        <taxon>Gammaproteobacteria</taxon>
        <taxon>Vibrionales</taxon>
        <taxon>Vibrionaceae</taxon>
        <taxon>Paraphotobacterium</taxon>
    </lineage>
</organism>
<keyword evidence="13" id="KW-0573">Peptidoglycan synthesis</keyword>
<comment type="subcellular location">
    <subcellularLocation>
        <location evidence="2">Cell inner membrane</location>
        <topology evidence="2">Peripheral membrane protein</topology>
    </subcellularLocation>
</comment>
<dbReference type="EMBL" id="CP022355">
    <property type="protein sequence ID" value="ASK78826.1"/>
    <property type="molecule type" value="Genomic_DNA"/>
</dbReference>
<dbReference type="Proteomes" id="UP000242175">
    <property type="component" value="Chromosome large"/>
</dbReference>
<keyword evidence="9" id="KW-0645">Protease</keyword>
<dbReference type="InterPro" id="IPR001967">
    <property type="entry name" value="Peptidase_S11_N"/>
</dbReference>
<dbReference type="InterPro" id="IPR012338">
    <property type="entry name" value="Beta-lactam/transpept-like"/>
</dbReference>
<dbReference type="GO" id="GO:0005886">
    <property type="term" value="C:plasma membrane"/>
    <property type="evidence" value="ECO:0007669"/>
    <property type="project" value="UniProtKB-SubCell"/>
</dbReference>
<evidence type="ECO:0000256" key="20">
    <source>
        <dbReference type="RuleBase" id="RU004016"/>
    </source>
</evidence>
<evidence type="ECO:0000259" key="21">
    <source>
        <dbReference type="SMART" id="SM00936"/>
    </source>
</evidence>
<evidence type="ECO:0000256" key="18">
    <source>
        <dbReference type="PIRSR" id="PIRSR618044-1"/>
    </source>
</evidence>
<keyword evidence="10" id="KW-0732">Signal</keyword>
<keyword evidence="7" id="KW-0997">Cell inner membrane</keyword>
<keyword evidence="15" id="KW-0961">Cell wall biogenesis/degradation</keyword>
<feature type="active site" evidence="18">
    <location>
        <position position="100"/>
    </location>
</feature>
<dbReference type="PANTHER" id="PTHR21581">
    <property type="entry name" value="D-ALANYL-D-ALANINE CARBOXYPEPTIDASE"/>
    <property type="match status" value="1"/>
</dbReference>
<dbReference type="AlphaFoldDB" id="A0A220VF21"/>
<dbReference type="GO" id="GO:0008360">
    <property type="term" value="P:regulation of cell shape"/>
    <property type="evidence" value="ECO:0007669"/>
    <property type="project" value="UniProtKB-KW"/>
</dbReference>
<evidence type="ECO:0000313" key="23">
    <source>
        <dbReference type="Proteomes" id="UP000242175"/>
    </source>
</evidence>
<dbReference type="GO" id="GO:0009002">
    <property type="term" value="F:serine-type D-Ala-D-Ala carboxypeptidase activity"/>
    <property type="evidence" value="ECO:0007669"/>
    <property type="project" value="UniProtKB-EC"/>
</dbReference>
<dbReference type="Pfam" id="PF00768">
    <property type="entry name" value="Peptidase_S11"/>
    <property type="match status" value="1"/>
</dbReference>
<evidence type="ECO:0000256" key="1">
    <source>
        <dbReference type="ARBA" id="ARBA00003217"/>
    </source>
</evidence>
<dbReference type="GO" id="GO:0008658">
    <property type="term" value="F:penicillin binding"/>
    <property type="evidence" value="ECO:0007669"/>
    <property type="project" value="UniProtKB-ARBA"/>
</dbReference>
<dbReference type="PANTHER" id="PTHR21581:SF6">
    <property type="entry name" value="TRAFFICKING PROTEIN PARTICLE COMPLEX SUBUNIT 12"/>
    <property type="match status" value="1"/>
</dbReference>
<protein>
    <recommendedName>
        <fullName evidence="5">serine-type D-Ala-D-Ala carboxypeptidase</fullName>
        <ecNumber evidence="5">3.4.16.4</ecNumber>
    </recommendedName>
</protein>
<evidence type="ECO:0000256" key="14">
    <source>
        <dbReference type="ARBA" id="ARBA00023136"/>
    </source>
</evidence>
<sequence length="367" mass="40611">MVPKPPKINAFGYILMDYNTGEILASNNAHKKLHPASLTKILTSYVIGTELKNGNIKNDDIVQITENAWAKNFPGSSKMFLAPNQKVTVSELNQGIIIQSGNDACVALAEHIAGSQSTFVDMMNKQAQKLGMKNSHFSNVDGLDAPNLYTTPYDMAILSKALIKHLPEEYKIYSEKKFTWNGITQHNRNSLLWDKSLNVDGLKTGHTDEAGYSLITSATSSPEGKGMRLISVVMGTKSKKERAAANRSLLQYGFRFFKTVSPKKAGEIITTKKVWFGTSDEIKIGSLTNTYVTIPSSQVKNLKAKIIIDKKLEAPINKNQVVGEIFYELKGEKLKSYPLVALTSSQEAGFFSKIFDYISLAIHNLFS</sequence>
<evidence type="ECO:0000256" key="16">
    <source>
        <dbReference type="ARBA" id="ARBA00034000"/>
    </source>
</evidence>
<keyword evidence="12" id="KW-0133">Cell shape</keyword>
<dbReference type="GO" id="GO:0009252">
    <property type="term" value="P:peptidoglycan biosynthetic process"/>
    <property type="evidence" value="ECO:0007669"/>
    <property type="project" value="UniProtKB-UniPathway"/>
</dbReference>
<accession>A0A220VF21</accession>
<feature type="domain" description="Peptidase S11 D-Ala-D-Ala carboxypeptidase A C-terminal" evidence="21">
    <location>
        <begin position="257"/>
        <end position="347"/>
    </location>
</feature>
<keyword evidence="23" id="KW-1185">Reference proteome</keyword>
<dbReference type="OrthoDB" id="9795979at2"/>
<dbReference type="Pfam" id="PF07943">
    <property type="entry name" value="PBP5_C"/>
    <property type="match status" value="1"/>
</dbReference>
<gene>
    <name evidence="22" type="ORF">CF386_01180</name>
</gene>
<reference evidence="22 23" key="1">
    <citation type="journal article" date="2016" name="Int. J. Syst. Evol. Microbiol.">
        <title>Paraphotobacterium marinum gen. nov., sp. nov., a member of the family Vibrionaceae, isolated from surface seawater.</title>
        <authorList>
            <person name="Huang Z."/>
            <person name="Dong C."/>
            <person name="Shao Z."/>
        </authorList>
    </citation>
    <scope>NUCLEOTIDE SEQUENCE [LARGE SCALE GENOMIC DNA]</scope>
    <source>
        <strain evidence="22 23">NSCS20N07D</strain>
    </source>
</reference>
<dbReference type="Gene3D" id="2.60.410.10">
    <property type="entry name" value="D-Ala-D-Ala carboxypeptidase, C-terminal domain"/>
    <property type="match status" value="1"/>
</dbReference>
<proteinExistence type="inferred from homology"/>
<dbReference type="UniPathway" id="UPA00219"/>
<dbReference type="GO" id="GO:0071555">
    <property type="term" value="P:cell wall organization"/>
    <property type="evidence" value="ECO:0007669"/>
    <property type="project" value="UniProtKB-KW"/>
</dbReference>
<comment type="pathway">
    <text evidence="3">Cell wall biogenesis; peptidoglycan biosynthesis.</text>
</comment>
<keyword evidence="6" id="KW-1003">Cell membrane</keyword>
<keyword evidence="11" id="KW-0378">Hydrolase</keyword>
<dbReference type="KEGG" id="pmai:CF386_01180"/>